<keyword evidence="2" id="KW-1185">Reference proteome</keyword>
<dbReference type="AlphaFoldDB" id="A0A5N5Q9W3"/>
<accession>A0A5N5Q9W3</accession>
<proteinExistence type="predicted"/>
<gene>
    <name evidence="1" type="ORF">CTheo_8360</name>
</gene>
<dbReference type="Proteomes" id="UP000383932">
    <property type="component" value="Unassembled WGS sequence"/>
</dbReference>
<dbReference type="OrthoDB" id="3208770at2759"/>
<name>A0A5N5Q9W3_9AGAM</name>
<dbReference type="EMBL" id="SSOP01000530">
    <property type="protein sequence ID" value="KAB5588197.1"/>
    <property type="molecule type" value="Genomic_DNA"/>
</dbReference>
<reference evidence="1 2" key="1">
    <citation type="journal article" date="2019" name="Fungal Biol. Biotechnol.">
        <title>Draft genome sequence of fastidious pathogen Ceratobasidium theobromae, which causes vascular-streak dieback in Theobroma cacao.</title>
        <authorList>
            <person name="Ali S.S."/>
            <person name="Asman A."/>
            <person name="Shao J."/>
            <person name="Firmansyah A.P."/>
            <person name="Susilo A.W."/>
            <person name="Rosmana A."/>
            <person name="McMahon P."/>
            <person name="Junaid M."/>
            <person name="Guest D."/>
            <person name="Kheng T.Y."/>
            <person name="Meinhardt L.W."/>
            <person name="Bailey B.A."/>
        </authorList>
    </citation>
    <scope>NUCLEOTIDE SEQUENCE [LARGE SCALE GENOMIC DNA]</scope>
    <source>
        <strain evidence="1 2">CT2</strain>
    </source>
</reference>
<evidence type="ECO:0000313" key="2">
    <source>
        <dbReference type="Proteomes" id="UP000383932"/>
    </source>
</evidence>
<comment type="caution">
    <text evidence="1">The sequence shown here is derived from an EMBL/GenBank/DDBJ whole genome shotgun (WGS) entry which is preliminary data.</text>
</comment>
<evidence type="ECO:0000313" key="1">
    <source>
        <dbReference type="EMBL" id="KAB5588197.1"/>
    </source>
</evidence>
<protein>
    <submittedName>
        <fullName evidence="1">Tuberous sclerosis 2 protein</fullName>
    </submittedName>
</protein>
<sequence length="239" mass="25954">MTLYDDSAPNPTPQMNPTILAVQLAQHLCHPTSLSTHPHTVVGAGPIGLSVLADVIRCLRKQRVKGGEIIGARIESLTTLEEARRLGLFDLGEWAERDKSVRVLMDRGQDVLRLTRLSEIIGVARHGKWRANGARSGRSCTYIEAQKCINAILWLLEDGLRCNALRFDEAQVGDGSIGIVGKHYAETLQAIGKYPALLLAYVQTPMDVLGLGGCRRSVAGRRGLAGGRRGNEGTEKPTL</sequence>
<organism evidence="1 2">
    <name type="scientific">Ceratobasidium theobromae</name>
    <dbReference type="NCBI Taxonomy" id="1582974"/>
    <lineage>
        <taxon>Eukaryota</taxon>
        <taxon>Fungi</taxon>
        <taxon>Dikarya</taxon>
        <taxon>Basidiomycota</taxon>
        <taxon>Agaricomycotina</taxon>
        <taxon>Agaricomycetes</taxon>
        <taxon>Cantharellales</taxon>
        <taxon>Ceratobasidiaceae</taxon>
        <taxon>Ceratobasidium</taxon>
    </lineage>
</organism>